<reference evidence="3" key="2">
    <citation type="journal article" date="2023" name="Proc. Natl. Acad. Sci. U.S.A.">
        <title>A global phylogenomic analysis of the shiitake genus Lentinula.</title>
        <authorList>
            <person name="Sierra-Patev S."/>
            <person name="Min B."/>
            <person name="Naranjo-Ortiz M."/>
            <person name="Looney B."/>
            <person name="Konkel Z."/>
            <person name="Slot J.C."/>
            <person name="Sakamoto Y."/>
            <person name="Steenwyk J.L."/>
            <person name="Rokas A."/>
            <person name="Carro J."/>
            <person name="Camarero S."/>
            <person name="Ferreira P."/>
            <person name="Molpeceres G."/>
            <person name="Ruiz-Duenas F.J."/>
            <person name="Serrano A."/>
            <person name="Henrissat B."/>
            <person name="Drula E."/>
            <person name="Hughes K.W."/>
            <person name="Mata J.L."/>
            <person name="Ishikawa N.K."/>
            <person name="Vargas-Isla R."/>
            <person name="Ushijima S."/>
            <person name="Smith C.A."/>
            <person name="Donoghue J."/>
            <person name="Ahrendt S."/>
            <person name="Andreopoulos W."/>
            <person name="He G."/>
            <person name="LaButti K."/>
            <person name="Lipzen A."/>
            <person name="Ng V."/>
            <person name="Riley R."/>
            <person name="Sandor L."/>
            <person name="Barry K."/>
            <person name="Martinez A.T."/>
            <person name="Xiao Y."/>
            <person name="Gibbons J.G."/>
            <person name="Terashima K."/>
            <person name="Grigoriev I.V."/>
            <person name="Hibbett D."/>
        </authorList>
    </citation>
    <scope>NUCLEOTIDE SEQUENCE</scope>
    <source>
        <strain evidence="3">ET3784</strain>
    </source>
</reference>
<accession>A0AA38J987</accession>
<dbReference type="GO" id="GO:0004553">
    <property type="term" value="F:hydrolase activity, hydrolyzing O-glycosyl compounds"/>
    <property type="evidence" value="ECO:0007669"/>
    <property type="project" value="InterPro"/>
</dbReference>
<feature type="domain" description="GH16" evidence="2">
    <location>
        <begin position="26"/>
        <end position="274"/>
    </location>
</feature>
<feature type="signal peptide" evidence="1">
    <location>
        <begin position="1"/>
        <end position="31"/>
    </location>
</feature>
<evidence type="ECO:0000313" key="3">
    <source>
        <dbReference type="EMBL" id="KAJ3731666.1"/>
    </source>
</evidence>
<sequence>MMKLSRTNLHNFLPVEAFLLVTLLGASYASASTSCSCGYIDDQGHVWREAITTEFTQSSGALAALGNDWIVSTDNEPQSGSATANIQYIEANVLEHNSALGIQASAHTSGSSSVHSGEIFTERSDLLYGTFRMRAAVPTVPGVVFGFFSYESDTQEQDIEFLSSDDNSHQHVQYTNQPGTINGEVDNDAYRDVDVSGANFTAFGEHRFDWLETATEYYYNSNLTATITKNVPTSPSEIVLNVWSNGDPEFSQGPPTSNATATVEYIKLYFNSTSLTEAKFSQACSEAGNIARCSI</sequence>
<dbReference type="SUPFAM" id="SSF49899">
    <property type="entry name" value="Concanavalin A-like lectins/glucanases"/>
    <property type="match status" value="1"/>
</dbReference>
<evidence type="ECO:0000313" key="4">
    <source>
        <dbReference type="Proteomes" id="UP001176059"/>
    </source>
</evidence>
<dbReference type="InterPro" id="IPR013320">
    <property type="entry name" value="ConA-like_dom_sf"/>
</dbReference>
<dbReference type="PANTHER" id="PTHR38121:SF2">
    <property type="entry name" value="ACYLTRANSFERASE 3 DOMAIN-CONTAINING PROTEIN"/>
    <property type="match status" value="1"/>
</dbReference>
<dbReference type="Proteomes" id="UP001176059">
    <property type="component" value="Unassembled WGS sequence"/>
</dbReference>
<dbReference type="PANTHER" id="PTHR38121">
    <property type="entry name" value="GH16 DOMAIN-CONTAINING PROTEIN"/>
    <property type="match status" value="1"/>
</dbReference>
<dbReference type="Pfam" id="PF00722">
    <property type="entry name" value="Glyco_hydro_16"/>
    <property type="match status" value="1"/>
</dbReference>
<dbReference type="InterPro" id="IPR000757">
    <property type="entry name" value="Beta-glucanase-like"/>
</dbReference>
<dbReference type="EMBL" id="JANVFO010000029">
    <property type="protein sequence ID" value="KAJ3731666.1"/>
    <property type="molecule type" value="Genomic_DNA"/>
</dbReference>
<reference evidence="3" key="1">
    <citation type="submission" date="2022-08" db="EMBL/GenBank/DDBJ databases">
        <authorList>
            <consortium name="DOE Joint Genome Institute"/>
            <person name="Min B."/>
            <person name="Sierra-Patev S."/>
            <person name="Naranjo-Ortiz M."/>
            <person name="Looney B."/>
            <person name="Konkel Z."/>
            <person name="Slot J.C."/>
            <person name="Sakamoto Y."/>
            <person name="Steenwyk J.L."/>
            <person name="Rokas A."/>
            <person name="Carro J."/>
            <person name="Camarero S."/>
            <person name="Ferreira P."/>
            <person name="Molpeceres G."/>
            <person name="Ruiz-duenas F.J."/>
            <person name="Serrano A."/>
            <person name="Henrissat B."/>
            <person name="Drula E."/>
            <person name="Hughes K.W."/>
            <person name="Mata J.L."/>
            <person name="Ishikawa N.K."/>
            <person name="Vargas-Isla R."/>
            <person name="Ushijima S."/>
            <person name="Smith C.A."/>
            <person name="Ahrendt S."/>
            <person name="Andreopoulos W."/>
            <person name="He G."/>
            <person name="LaButti K."/>
            <person name="Lipzen A."/>
            <person name="Ng V."/>
            <person name="Riley R."/>
            <person name="Sandor L."/>
            <person name="Barry K."/>
            <person name="Martinez A.T."/>
            <person name="Xiao Y."/>
            <person name="Gibbons J.G."/>
            <person name="Terashima K."/>
            <person name="Hibbett D.S."/>
            <person name="Grigoriev I.V."/>
        </authorList>
    </citation>
    <scope>NUCLEOTIDE SEQUENCE</scope>
    <source>
        <strain evidence="3">ET3784</strain>
    </source>
</reference>
<dbReference type="PROSITE" id="PS51257">
    <property type="entry name" value="PROKAR_LIPOPROTEIN"/>
    <property type="match status" value="1"/>
</dbReference>
<comment type="caution">
    <text evidence="3">The sequence shown here is derived from an EMBL/GenBank/DDBJ whole genome shotgun (WGS) entry which is preliminary data.</text>
</comment>
<dbReference type="GO" id="GO:0005975">
    <property type="term" value="P:carbohydrate metabolic process"/>
    <property type="evidence" value="ECO:0007669"/>
    <property type="project" value="InterPro"/>
</dbReference>
<dbReference type="Gene3D" id="2.60.120.200">
    <property type="match status" value="1"/>
</dbReference>
<proteinExistence type="predicted"/>
<gene>
    <name evidence="3" type="ORF">DFJ43DRAFT_1078445</name>
</gene>
<evidence type="ECO:0000259" key="2">
    <source>
        <dbReference type="PROSITE" id="PS51762"/>
    </source>
</evidence>
<dbReference type="AlphaFoldDB" id="A0AA38J987"/>
<organism evidence="3 4">
    <name type="scientific">Lentinula guzmanii</name>
    <dbReference type="NCBI Taxonomy" id="2804957"/>
    <lineage>
        <taxon>Eukaryota</taxon>
        <taxon>Fungi</taxon>
        <taxon>Dikarya</taxon>
        <taxon>Basidiomycota</taxon>
        <taxon>Agaricomycotina</taxon>
        <taxon>Agaricomycetes</taxon>
        <taxon>Agaricomycetidae</taxon>
        <taxon>Agaricales</taxon>
        <taxon>Marasmiineae</taxon>
        <taxon>Omphalotaceae</taxon>
        <taxon>Lentinula</taxon>
    </lineage>
</organism>
<keyword evidence="4" id="KW-1185">Reference proteome</keyword>
<evidence type="ECO:0000256" key="1">
    <source>
        <dbReference type="SAM" id="SignalP"/>
    </source>
</evidence>
<feature type="chain" id="PRO_5041347069" evidence="1">
    <location>
        <begin position="32"/>
        <end position="295"/>
    </location>
</feature>
<keyword evidence="1" id="KW-0732">Signal</keyword>
<protein>
    <submittedName>
        <fullName evidence="3">Concanavalin A-like lectin/glucanase domain-containing protein</fullName>
    </submittedName>
</protein>
<dbReference type="PROSITE" id="PS51762">
    <property type="entry name" value="GH16_2"/>
    <property type="match status" value="1"/>
</dbReference>
<dbReference type="CDD" id="cd00413">
    <property type="entry name" value="Glyco_hydrolase_16"/>
    <property type="match status" value="1"/>
</dbReference>
<name>A0AA38J987_9AGAR</name>